<feature type="compositionally biased region" description="Acidic residues" evidence="1">
    <location>
        <begin position="73"/>
        <end position="82"/>
    </location>
</feature>
<keyword evidence="3" id="KW-1185">Reference proteome</keyword>
<evidence type="ECO:0000256" key="1">
    <source>
        <dbReference type="SAM" id="MobiDB-lite"/>
    </source>
</evidence>
<evidence type="ECO:0000313" key="3">
    <source>
        <dbReference type="Proteomes" id="UP000324222"/>
    </source>
</evidence>
<comment type="caution">
    <text evidence="2">The sequence shown here is derived from an EMBL/GenBank/DDBJ whole genome shotgun (WGS) entry which is preliminary data.</text>
</comment>
<accession>A0A5B7CTB3</accession>
<sequence length="160" mass="17223">MSRDREEGGGGGKGGGGGWWCGVRAAGEAWPCGTARGEALRGVRRGCRISRSADPLRDGSSRNSHAGRRNTLLEEEEEEERGDMEGGCQCGEGGNWRDEGSSASHSARGRPAGQSGRREVKDEGKRRVKGGRVPRRDAPRTTLRQRLMSVLFLGVSLFQA</sequence>
<dbReference type="EMBL" id="VSRR010000214">
    <property type="protein sequence ID" value="MPC12388.1"/>
    <property type="molecule type" value="Genomic_DNA"/>
</dbReference>
<name>A0A5B7CTB3_PORTR</name>
<reference evidence="2 3" key="1">
    <citation type="submission" date="2019-05" db="EMBL/GenBank/DDBJ databases">
        <title>Another draft genome of Portunus trituberculatus and its Hox gene families provides insights of decapod evolution.</title>
        <authorList>
            <person name="Jeong J.-H."/>
            <person name="Song I."/>
            <person name="Kim S."/>
            <person name="Choi T."/>
            <person name="Kim D."/>
            <person name="Ryu S."/>
            <person name="Kim W."/>
        </authorList>
    </citation>
    <scope>NUCLEOTIDE SEQUENCE [LARGE SCALE GENOMIC DNA]</scope>
    <source>
        <tissue evidence="2">Muscle</tissue>
    </source>
</reference>
<proteinExistence type="predicted"/>
<organism evidence="2 3">
    <name type="scientific">Portunus trituberculatus</name>
    <name type="common">Swimming crab</name>
    <name type="synonym">Neptunus trituberculatus</name>
    <dbReference type="NCBI Taxonomy" id="210409"/>
    <lineage>
        <taxon>Eukaryota</taxon>
        <taxon>Metazoa</taxon>
        <taxon>Ecdysozoa</taxon>
        <taxon>Arthropoda</taxon>
        <taxon>Crustacea</taxon>
        <taxon>Multicrustacea</taxon>
        <taxon>Malacostraca</taxon>
        <taxon>Eumalacostraca</taxon>
        <taxon>Eucarida</taxon>
        <taxon>Decapoda</taxon>
        <taxon>Pleocyemata</taxon>
        <taxon>Brachyura</taxon>
        <taxon>Eubrachyura</taxon>
        <taxon>Portunoidea</taxon>
        <taxon>Portunidae</taxon>
        <taxon>Portuninae</taxon>
        <taxon>Portunus</taxon>
    </lineage>
</organism>
<feature type="region of interest" description="Disordered" evidence="1">
    <location>
        <begin position="1"/>
        <end position="20"/>
    </location>
</feature>
<feature type="compositionally biased region" description="Gly residues" evidence="1">
    <location>
        <begin position="9"/>
        <end position="20"/>
    </location>
</feature>
<dbReference type="AlphaFoldDB" id="A0A5B7CTB3"/>
<feature type="region of interest" description="Disordered" evidence="1">
    <location>
        <begin position="41"/>
        <end position="142"/>
    </location>
</feature>
<feature type="compositionally biased region" description="Basic and acidic residues" evidence="1">
    <location>
        <begin position="116"/>
        <end position="125"/>
    </location>
</feature>
<protein>
    <submittedName>
        <fullName evidence="2">Uncharacterized protein</fullName>
    </submittedName>
</protein>
<gene>
    <name evidence="2" type="ORF">E2C01_005078</name>
</gene>
<evidence type="ECO:0000313" key="2">
    <source>
        <dbReference type="EMBL" id="MPC12388.1"/>
    </source>
</evidence>
<dbReference type="Proteomes" id="UP000324222">
    <property type="component" value="Unassembled WGS sequence"/>
</dbReference>